<name>A0A1M5FIX0_9FLAO</name>
<feature type="signal peptide" evidence="1">
    <location>
        <begin position="1"/>
        <end position="24"/>
    </location>
</feature>
<dbReference type="SUPFAM" id="SSF101967">
    <property type="entry name" value="Adhesin YadA, collagen-binding domain"/>
    <property type="match status" value="1"/>
</dbReference>
<feature type="domain" description="Trimeric autotransporter adhesin YadA-like head" evidence="2">
    <location>
        <begin position="280"/>
        <end position="300"/>
    </location>
</feature>
<dbReference type="EMBL" id="FQUT01000008">
    <property type="protein sequence ID" value="SHF91463.1"/>
    <property type="molecule type" value="Genomic_DNA"/>
</dbReference>
<dbReference type="AlphaFoldDB" id="A0A1M5FIX0"/>
<dbReference type="OrthoDB" id="1247310at2"/>
<feature type="chain" id="PRO_5009910151" evidence="1">
    <location>
        <begin position="25"/>
        <end position="454"/>
    </location>
</feature>
<feature type="domain" description="Trimeric autotransporter adhesin YadA-like head" evidence="2">
    <location>
        <begin position="260"/>
        <end position="277"/>
    </location>
</feature>
<feature type="domain" description="Trimeric autotransporter adhesin YadA-like head" evidence="2">
    <location>
        <begin position="302"/>
        <end position="327"/>
    </location>
</feature>
<protein>
    <submittedName>
        <fullName evidence="3">Head domain of trimeric autotransporter adhesin</fullName>
    </submittedName>
</protein>
<dbReference type="Proteomes" id="UP000184518">
    <property type="component" value="Unassembled WGS sequence"/>
</dbReference>
<accession>A0A1M5FIX0</accession>
<evidence type="ECO:0000259" key="2">
    <source>
        <dbReference type="Pfam" id="PF05658"/>
    </source>
</evidence>
<dbReference type="InterPro" id="IPR008640">
    <property type="entry name" value="Adhesin_Head_dom"/>
</dbReference>
<dbReference type="RefSeq" id="WP_072959278.1">
    <property type="nucleotide sequence ID" value="NZ_FQUT01000008.1"/>
</dbReference>
<dbReference type="Gene3D" id="2.150.10.10">
    <property type="entry name" value="Serralysin-like metalloprotease, C-terminal"/>
    <property type="match status" value="2"/>
</dbReference>
<feature type="domain" description="Trimeric autotransporter adhesin YadA-like head" evidence="2">
    <location>
        <begin position="205"/>
        <end position="230"/>
    </location>
</feature>
<feature type="domain" description="Trimeric autotransporter adhesin YadA-like head" evidence="2">
    <location>
        <begin position="179"/>
        <end position="199"/>
    </location>
</feature>
<dbReference type="CDD" id="cd12820">
    <property type="entry name" value="LbR_YadA-like"/>
    <property type="match status" value="1"/>
</dbReference>
<keyword evidence="4" id="KW-1185">Reference proteome</keyword>
<evidence type="ECO:0000313" key="4">
    <source>
        <dbReference type="Proteomes" id="UP000184518"/>
    </source>
</evidence>
<sequence>MQKKTKRQLVITALLFINFNFAYSQVGIGTPNPDSSAMLEVNSKNKGVLLPSISLKSLTDNITVPSPSTGLIVWNNGTGGLTETGFYYWNNSKWNIVSSGSGAAINPNASGWNLSGTNSGTYAANNTTLALGTNTLDDLVFKVNSNVMGRLGVYNSISFGVGANASQNGIALGTSSTAYQGIAIGINSNVTQNQSVAVGENTSISGFKATAVGFNAKVTVNEATAVGNNSTASGFQSTAIGYNAKTTKNESTAIGNNSQAGGFQSIALGYNAKTNANSETALGYNTQTNNENSTALGSGAVATGQNSTAIGYNASTSQPNAIVLGDNNASVGIGTSTPNNTAKLDVSGQYKLGSRGTVNKNQISFEVWPNVTINNLPSGKSATMDIAIPAALIPGSTKATIVVTPAGDFAGNSTFSISNPRMTSTSNITINLTNISGTPESLNSSHFYVTVNEF</sequence>
<keyword evidence="1" id="KW-0732">Signal</keyword>
<feature type="domain" description="Trimeric autotransporter adhesin YadA-like head" evidence="2">
    <location>
        <begin position="232"/>
        <end position="258"/>
    </location>
</feature>
<reference evidence="4" key="1">
    <citation type="submission" date="2016-11" db="EMBL/GenBank/DDBJ databases">
        <authorList>
            <person name="Varghese N."/>
            <person name="Submissions S."/>
        </authorList>
    </citation>
    <scope>NUCLEOTIDE SEQUENCE [LARGE SCALE GENOMIC DNA]</scope>
    <source>
        <strain evidence="4">DSM 27619</strain>
    </source>
</reference>
<organism evidence="3 4">
    <name type="scientific">Chryseobacterium arachidis</name>
    <dbReference type="NCBI Taxonomy" id="1416778"/>
    <lineage>
        <taxon>Bacteria</taxon>
        <taxon>Pseudomonadati</taxon>
        <taxon>Bacteroidota</taxon>
        <taxon>Flavobacteriia</taxon>
        <taxon>Flavobacteriales</taxon>
        <taxon>Weeksellaceae</taxon>
        <taxon>Chryseobacterium group</taxon>
        <taxon>Chryseobacterium</taxon>
    </lineage>
</organism>
<dbReference type="GO" id="GO:0019867">
    <property type="term" value="C:outer membrane"/>
    <property type="evidence" value="ECO:0007669"/>
    <property type="project" value="InterPro"/>
</dbReference>
<evidence type="ECO:0000256" key="1">
    <source>
        <dbReference type="SAM" id="SignalP"/>
    </source>
</evidence>
<dbReference type="Pfam" id="PF05658">
    <property type="entry name" value="YadA_head"/>
    <property type="match status" value="6"/>
</dbReference>
<proteinExistence type="predicted"/>
<evidence type="ECO:0000313" key="3">
    <source>
        <dbReference type="EMBL" id="SHF91463.1"/>
    </source>
</evidence>
<dbReference type="InterPro" id="IPR011049">
    <property type="entry name" value="Serralysin-like_metalloprot_C"/>
</dbReference>
<gene>
    <name evidence="3" type="ORF">SAMN05443633_10836</name>
</gene>